<gene>
    <name evidence="1" type="ORF">J057_16680</name>
</gene>
<dbReference type="AlphaFoldDB" id="N6WPQ8"/>
<keyword evidence="2" id="KW-1185">Reference proteome</keyword>
<reference evidence="1 2" key="1">
    <citation type="journal article" date="2013" name="Genome Announc.">
        <title>Genome Sequence of the Polycyclic Aromatic Hydrocarbon-Degrading Bacterium Strain Marinobacter nanhaiticus D15-8WT.</title>
        <authorList>
            <person name="Cui Z."/>
            <person name="Gao W."/>
            <person name="Li Q."/>
            <person name="Xu G."/>
            <person name="Zheng L."/>
        </authorList>
    </citation>
    <scope>NUCLEOTIDE SEQUENCE [LARGE SCALE GENOMIC DNA]</scope>
    <source>
        <strain evidence="1 2">D15-8W</strain>
    </source>
</reference>
<name>N6WPQ8_9GAMM</name>
<dbReference type="PATRIC" id="fig|626887.3.peg.3334"/>
<protein>
    <submittedName>
        <fullName evidence="1">Uncharacterized protein</fullName>
    </submittedName>
</protein>
<dbReference type="eggNOG" id="ENOG5033ZC7">
    <property type="taxonomic scope" value="Bacteria"/>
</dbReference>
<dbReference type="HOGENOM" id="CLU_1041331_0_0_6"/>
<dbReference type="Proteomes" id="UP000013165">
    <property type="component" value="Unassembled WGS sequence"/>
</dbReference>
<dbReference type="EMBL" id="APLQ01000014">
    <property type="protein sequence ID" value="ENO13052.1"/>
    <property type="molecule type" value="Genomic_DNA"/>
</dbReference>
<dbReference type="RefSeq" id="WP_004581277.1">
    <property type="nucleotide sequence ID" value="NZ_AP028878.1"/>
</dbReference>
<comment type="caution">
    <text evidence="1">The sequence shown here is derived from an EMBL/GenBank/DDBJ whole genome shotgun (WGS) entry which is preliminary data.</text>
</comment>
<sequence>MRPAFNGEPGKDWYLAEGTYVFAGVPGDCLGEVTLVNCSDEKVRIRRLETRPPPRKRKGRRTLEGANLQFSVRMRPGEILRTEAHFQVPPGTAPGEYDALVTCGDRKVRVEATVFEHAALAVSPGHIRIQGHSGDAVSVPITITNEGNVPVALRDVGMVWLRERDWIGRTLVYALRETQESDSYEDFANRLLHDFRRAIVSPARIQLTPMIDDPLAVGQCLTRTLDLTLPQGLQKGRLYMGFIKINETRIWLELYCNGRSISSNKRG</sequence>
<evidence type="ECO:0000313" key="2">
    <source>
        <dbReference type="Proteomes" id="UP000013165"/>
    </source>
</evidence>
<proteinExistence type="predicted"/>
<dbReference type="STRING" id="626887.J057_16680"/>
<evidence type="ECO:0000313" key="1">
    <source>
        <dbReference type="EMBL" id="ENO13052.1"/>
    </source>
</evidence>
<organism evidence="1 2">
    <name type="scientific">Marinobacter nanhaiticus D15-8W</name>
    <dbReference type="NCBI Taxonomy" id="626887"/>
    <lineage>
        <taxon>Bacteria</taxon>
        <taxon>Pseudomonadati</taxon>
        <taxon>Pseudomonadota</taxon>
        <taxon>Gammaproteobacteria</taxon>
        <taxon>Pseudomonadales</taxon>
        <taxon>Marinobacteraceae</taxon>
        <taxon>Marinobacter</taxon>
    </lineage>
</organism>
<dbReference type="OrthoDB" id="7056740at2"/>
<accession>N6WPQ8</accession>